<proteinExistence type="predicted"/>
<dbReference type="GO" id="GO:0030151">
    <property type="term" value="F:molybdenum ion binding"/>
    <property type="evidence" value="ECO:0007669"/>
    <property type="project" value="InterPro"/>
</dbReference>
<sequence length="191" mass="21919">MPSIATFSAPSANRQHSSHPPMVHLRDVVAHVRHLSEEGELPLFVWTLGLPQRVLYHLLDTCNLPTDPLGTMESAEFEQIKQLVPDAYHDLRRMLFQHRTRLIDTTHADYLSRTVAAACFGSRQLWEDLGVASEGEFASFMATFFTPLSVRHKHCRHWKQQLFTELHTLQHRATSSVSIPDLLLKCLLMRQ</sequence>
<feature type="region of interest" description="Disordered" evidence="1">
    <location>
        <begin position="1"/>
        <end position="20"/>
    </location>
</feature>
<evidence type="ECO:0000313" key="3">
    <source>
        <dbReference type="Proteomes" id="UP000718593"/>
    </source>
</evidence>
<feature type="compositionally biased region" description="Polar residues" evidence="1">
    <location>
        <begin position="1"/>
        <end position="15"/>
    </location>
</feature>
<reference evidence="2" key="1">
    <citation type="submission" date="2020-04" db="EMBL/GenBank/DDBJ databases">
        <title>Deep metagenomics examines the oral microbiome during advanced dental caries in children, revealing novel taxa and co-occurrences with host molecules.</title>
        <authorList>
            <person name="Baker J.L."/>
            <person name="Morton J.T."/>
            <person name="Dinis M."/>
            <person name="Alvarez R."/>
            <person name="Tran N.C."/>
            <person name="Knight R."/>
            <person name="Edlund A."/>
        </authorList>
    </citation>
    <scope>NUCLEOTIDE SEQUENCE</scope>
    <source>
        <strain evidence="2">JCVI_32_bin.24</strain>
    </source>
</reference>
<dbReference type="EMBL" id="JABZMI010000131">
    <property type="protein sequence ID" value="MBF1164956.1"/>
    <property type="molecule type" value="Genomic_DNA"/>
</dbReference>
<dbReference type="Pfam" id="PF04891">
    <property type="entry name" value="NifQ"/>
    <property type="match status" value="1"/>
</dbReference>
<organism evidence="2 3">
    <name type="scientific">Dechloromonas agitata</name>
    <dbReference type="NCBI Taxonomy" id="73030"/>
    <lineage>
        <taxon>Bacteria</taxon>
        <taxon>Pseudomonadati</taxon>
        <taxon>Pseudomonadota</taxon>
        <taxon>Betaproteobacteria</taxon>
        <taxon>Rhodocyclales</taxon>
        <taxon>Azonexaceae</taxon>
        <taxon>Dechloromonas</taxon>
    </lineage>
</organism>
<dbReference type="AlphaFoldDB" id="A0A930FZB1"/>
<dbReference type="Proteomes" id="UP000718593">
    <property type="component" value="Unassembled WGS sequence"/>
</dbReference>
<dbReference type="GO" id="GO:0009399">
    <property type="term" value="P:nitrogen fixation"/>
    <property type="evidence" value="ECO:0007669"/>
    <property type="project" value="InterPro"/>
</dbReference>
<gene>
    <name evidence="2" type="ORF">HXL68_07935</name>
</gene>
<dbReference type="InterPro" id="IPR006975">
    <property type="entry name" value="NifQ"/>
</dbReference>
<evidence type="ECO:0000256" key="1">
    <source>
        <dbReference type="SAM" id="MobiDB-lite"/>
    </source>
</evidence>
<accession>A0A930FZB1</accession>
<comment type="caution">
    <text evidence="2">The sequence shown here is derived from an EMBL/GenBank/DDBJ whole genome shotgun (WGS) entry which is preliminary data.</text>
</comment>
<evidence type="ECO:0000313" key="2">
    <source>
        <dbReference type="EMBL" id="MBF1164956.1"/>
    </source>
</evidence>
<name>A0A930FZB1_9RHOO</name>
<protein>
    <submittedName>
        <fullName evidence="2">Nitrogen fixation protein NifQ</fullName>
    </submittedName>
</protein>